<gene>
    <name evidence="2" type="ORF">ACFQZJ_04220</name>
</gene>
<accession>A0ABW3B031</accession>
<evidence type="ECO:0000313" key="2">
    <source>
        <dbReference type="EMBL" id="MFD0796653.1"/>
    </source>
</evidence>
<organism evidence="2 3">
    <name type="scientific">Maribacter chungangensis</name>
    <dbReference type="NCBI Taxonomy" id="1069117"/>
    <lineage>
        <taxon>Bacteria</taxon>
        <taxon>Pseudomonadati</taxon>
        <taxon>Bacteroidota</taxon>
        <taxon>Flavobacteriia</taxon>
        <taxon>Flavobacteriales</taxon>
        <taxon>Flavobacteriaceae</taxon>
        <taxon>Maribacter</taxon>
    </lineage>
</organism>
<dbReference type="Proteomes" id="UP001597012">
    <property type="component" value="Unassembled WGS sequence"/>
</dbReference>
<proteinExistence type="predicted"/>
<feature type="transmembrane region" description="Helical" evidence="1">
    <location>
        <begin position="89"/>
        <end position="110"/>
    </location>
</feature>
<dbReference type="EMBL" id="JBHTHY010000003">
    <property type="protein sequence ID" value="MFD0796653.1"/>
    <property type="molecule type" value="Genomic_DNA"/>
</dbReference>
<protein>
    <submittedName>
        <fullName evidence="2">Uncharacterized protein</fullName>
    </submittedName>
</protein>
<evidence type="ECO:0000313" key="3">
    <source>
        <dbReference type="Proteomes" id="UP001597012"/>
    </source>
</evidence>
<dbReference type="RefSeq" id="WP_379932537.1">
    <property type="nucleotide sequence ID" value="NZ_JBHTHY010000003.1"/>
</dbReference>
<keyword evidence="3" id="KW-1185">Reference proteome</keyword>
<evidence type="ECO:0000256" key="1">
    <source>
        <dbReference type="SAM" id="Phobius"/>
    </source>
</evidence>
<keyword evidence="1" id="KW-1133">Transmembrane helix</keyword>
<name>A0ABW3B031_9FLAO</name>
<keyword evidence="1" id="KW-0472">Membrane</keyword>
<keyword evidence="1" id="KW-0812">Transmembrane</keyword>
<comment type="caution">
    <text evidence="2">The sequence shown here is derived from an EMBL/GenBank/DDBJ whole genome shotgun (WGS) entry which is preliminary data.</text>
</comment>
<reference evidence="3" key="1">
    <citation type="journal article" date="2019" name="Int. J. Syst. Evol. Microbiol.">
        <title>The Global Catalogue of Microorganisms (GCM) 10K type strain sequencing project: providing services to taxonomists for standard genome sequencing and annotation.</title>
        <authorList>
            <consortium name="The Broad Institute Genomics Platform"/>
            <consortium name="The Broad Institute Genome Sequencing Center for Infectious Disease"/>
            <person name="Wu L."/>
            <person name="Ma J."/>
        </authorList>
    </citation>
    <scope>NUCLEOTIDE SEQUENCE [LARGE SCALE GENOMIC DNA]</scope>
    <source>
        <strain evidence="3">CCUG 61948</strain>
    </source>
</reference>
<sequence length="114" mass="13042">MKYITYTIEDQTLEFYNSILGRESVVLNGKKISEKRSFFGTEHYFTIGEDNYSIRPSLDFSSIWGIGFKLHRNGLPLNISGQRVKKNKWMVLAFVLAGLAIGFSVGYYTALLIF</sequence>